<dbReference type="AlphaFoldDB" id="A0A0X8H1Y6"/>
<organism evidence="1 2">
    <name type="scientific">Erysipelothrix larvae</name>
    <dbReference type="NCBI Taxonomy" id="1514105"/>
    <lineage>
        <taxon>Bacteria</taxon>
        <taxon>Bacillati</taxon>
        <taxon>Bacillota</taxon>
        <taxon>Erysipelotrichia</taxon>
        <taxon>Erysipelotrichales</taxon>
        <taxon>Erysipelotrichaceae</taxon>
        <taxon>Erysipelothrix</taxon>
    </lineage>
</organism>
<dbReference type="InterPro" id="IPR010282">
    <property type="entry name" value="Uncharacterised_HutD/Ves"/>
</dbReference>
<dbReference type="Pfam" id="PF05962">
    <property type="entry name" value="HutD"/>
    <property type="match status" value="1"/>
</dbReference>
<proteinExistence type="predicted"/>
<dbReference type="KEGG" id="erl:AOC36_11485"/>
<accession>A0A0X8H1Y6</accession>
<reference evidence="1 2" key="1">
    <citation type="submission" date="2015-10" db="EMBL/GenBank/DDBJ databases">
        <title>Erysipelothrix larvae sp. LV19 isolated from the larval gut of the rhinoceros beetle, Trypoxylus dichotomus.</title>
        <authorList>
            <person name="Lim S."/>
            <person name="Kim B.-C."/>
        </authorList>
    </citation>
    <scope>NUCLEOTIDE SEQUENCE [LARGE SCALE GENOMIC DNA]</scope>
    <source>
        <strain evidence="1 2">LV19</strain>
    </source>
</reference>
<dbReference type="Gene3D" id="2.60.120.10">
    <property type="entry name" value="Jelly Rolls"/>
    <property type="match status" value="1"/>
</dbReference>
<gene>
    <name evidence="1" type="ORF">AOC36_11485</name>
</gene>
<dbReference type="STRING" id="1514105.AOC36_11485"/>
<name>A0A0X8H1Y6_9FIRM</name>
<evidence type="ECO:0008006" key="3">
    <source>
        <dbReference type="Google" id="ProtNLM"/>
    </source>
</evidence>
<dbReference type="PANTHER" id="PTHR37943">
    <property type="entry name" value="PROTEIN VES"/>
    <property type="match status" value="1"/>
</dbReference>
<dbReference type="InterPro" id="IPR014710">
    <property type="entry name" value="RmlC-like_jellyroll"/>
</dbReference>
<keyword evidence="2" id="KW-1185">Reference proteome</keyword>
<dbReference type="RefSeq" id="WP_067634459.1">
    <property type="nucleotide sequence ID" value="NZ_CP013213.1"/>
</dbReference>
<dbReference type="EMBL" id="CP013213">
    <property type="protein sequence ID" value="AMC94571.1"/>
    <property type="molecule type" value="Genomic_DNA"/>
</dbReference>
<dbReference type="PANTHER" id="PTHR37943:SF1">
    <property type="entry name" value="PROTEIN VES"/>
    <property type="match status" value="1"/>
</dbReference>
<dbReference type="InterPro" id="IPR011051">
    <property type="entry name" value="RmlC_Cupin_sf"/>
</dbReference>
<dbReference type="Proteomes" id="UP000063781">
    <property type="component" value="Chromosome"/>
</dbReference>
<protein>
    <recommendedName>
        <fullName evidence="3">HutD-family protein</fullName>
    </recommendedName>
</protein>
<evidence type="ECO:0000313" key="1">
    <source>
        <dbReference type="EMBL" id="AMC94571.1"/>
    </source>
</evidence>
<dbReference type="SUPFAM" id="SSF51182">
    <property type="entry name" value="RmlC-like cupins"/>
    <property type="match status" value="1"/>
</dbReference>
<evidence type="ECO:0000313" key="2">
    <source>
        <dbReference type="Proteomes" id="UP000063781"/>
    </source>
</evidence>
<sequence>MDIISIDTLQTTSWSGGITHQIAIYPSDAVFAHHDFIYRVSSAEVELDESNFTSFKKYTRYIISLNNPLKISHNKGGHIELDPLQVHRFSGDVETTAYGKCSDFNLIIQNGLLGSIGVLRHDLQEIPSGHTIIYAYDERVYLEVNGESRIIEKHKALLIRSKEPIKVGFLSSRAVYANIQIN</sequence>
<dbReference type="OrthoDB" id="9786443at2"/>